<accession>A0A4Y7RAH9</accession>
<protein>
    <submittedName>
        <fullName evidence="1">Uncharacterized protein</fullName>
    </submittedName>
</protein>
<gene>
    <name evidence="1" type="ORF">Psch_03006</name>
</gene>
<dbReference type="Proteomes" id="UP000298324">
    <property type="component" value="Unassembled WGS sequence"/>
</dbReference>
<sequence>MVPDLKQELKPVKPSLNILKSFTTGFGCIQPLDICRQSNTNNPLKQQRKWPFIVAKRRPFTWRMPVLALIGKGHKQSDTGPLALGNTGARLHVKGGHGSFFEIL</sequence>
<dbReference type="AlphaFoldDB" id="A0A4Y7RAH9"/>
<comment type="caution">
    <text evidence="1">The sequence shown here is derived from an EMBL/GenBank/DDBJ whole genome shotgun (WGS) entry which is preliminary data.</text>
</comment>
<evidence type="ECO:0000313" key="1">
    <source>
        <dbReference type="EMBL" id="TEB05964.1"/>
    </source>
</evidence>
<reference evidence="1 2" key="1">
    <citation type="journal article" date="2018" name="Environ. Microbiol.">
        <title>Novel energy conservation strategies and behaviour of Pelotomaculum schinkii driving syntrophic propionate catabolism.</title>
        <authorList>
            <person name="Hidalgo-Ahumada C.A.P."/>
            <person name="Nobu M.K."/>
            <person name="Narihiro T."/>
            <person name="Tamaki H."/>
            <person name="Liu W.T."/>
            <person name="Kamagata Y."/>
            <person name="Stams A.J.M."/>
            <person name="Imachi H."/>
            <person name="Sousa D.Z."/>
        </authorList>
    </citation>
    <scope>NUCLEOTIDE SEQUENCE [LARGE SCALE GENOMIC DNA]</scope>
    <source>
        <strain evidence="1 2">HH</strain>
    </source>
</reference>
<evidence type="ECO:0000313" key="2">
    <source>
        <dbReference type="Proteomes" id="UP000298324"/>
    </source>
</evidence>
<proteinExistence type="predicted"/>
<name>A0A4Y7RAH9_9FIRM</name>
<organism evidence="1 2">
    <name type="scientific">Pelotomaculum schinkii</name>
    <dbReference type="NCBI Taxonomy" id="78350"/>
    <lineage>
        <taxon>Bacteria</taxon>
        <taxon>Bacillati</taxon>
        <taxon>Bacillota</taxon>
        <taxon>Clostridia</taxon>
        <taxon>Eubacteriales</taxon>
        <taxon>Desulfotomaculaceae</taxon>
        <taxon>Pelotomaculum</taxon>
    </lineage>
</organism>
<keyword evidence="2" id="KW-1185">Reference proteome</keyword>
<dbReference type="EMBL" id="QFGA01000002">
    <property type="protein sequence ID" value="TEB05964.1"/>
    <property type="molecule type" value="Genomic_DNA"/>
</dbReference>